<accession>A0A1H7UHT3</accession>
<dbReference type="Gene3D" id="1.10.1580.20">
    <property type="entry name" value="Protein of unknown function DUF1040"/>
    <property type="match status" value="1"/>
</dbReference>
<dbReference type="Proteomes" id="UP001236239">
    <property type="component" value="Unassembled WGS sequence"/>
</dbReference>
<dbReference type="AlphaFoldDB" id="A0A1H7UHT3"/>
<evidence type="ECO:0000313" key="6">
    <source>
        <dbReference type="Proteomes" id="UP001224812"/>
    </source>
</evidence>
<reference evidence="4" key="2">
    <citation type="submission" date="2016-10" db="EMBL/GenBank/DDBJ databases">
        <authorList>
            <person name="de Groot N.N."/>
        </authorList>
    </citation>
    <scope>NUCLEOTIDE SEQUENCE [LARGE SCALE GENOMIC DNA]</scope>
    <source>
        <strain evidence="4">DSM 24204</strain>
    </source>
</reference>
<evidence type="ECO:0000313" key="5">
    <source>
        <dbReference type="Proteomes" id="UP000198883"/>
    </source>
</evidence>
<dbReference type="Pfam" id="PF06288">
    <property type="entry name" value="DUF1040"/>
    <property type="match status" value="1"/>
</dbReference>
<evidence type="ECO:0000313" key="3">
    <source>
        <dbReference type="EMBL" id="MDP8174009.1"/>
    </source>
</evidence>
<evidence type="ECO:0000313" key="4">
    <source>
        <dbReference type="EMBL" id="SEL96620.1"/>
    </source>
</evidence>
<dbReference type="GeneID" id="83545649"/>
<reference evidence="2" key="4">
    <citation type="journal article" date="2023" name="Front. Microbiol.">
        <title>Phylogeography and host specificity of Pasteurellaceae pathogenic to sea-farmed fish in the north-east Atlantic.</title>
        <authorList>
            <person name="Gulla S."/>
            <person name="Colquhoun D.J."/>
            <person name="Olsen A.B."/>
            <person name="Spilsberg B."/>
            <person name="Lagesen K."/>
            <person name="Aakesson C.P."/>
            <person name="Strom S."/>
            <person name="Manji F."/>
            <person name="Birkbeck T.H."/>
            <person name="Nilsen H.K."/>
        </authorList>
    </citation>
    <scope>NUCLEOTIDE SEQUENCE</scope>
    <source>
        <strain evidence="3">98B1</strain>
        <strain evidence="2">TW16_20</strain>
    </source>
</reference>
<reference evidence="1 6" key="3">
    <citation type="journal article" date="2023" name="Front. Microbiol.">
        <title>Phylogeography and host specificity of Pasteurellaceae pathogenic to sea-farmed fish in the north-east Atlantic.</title>
        <authorList>
            <person name="Gulla S."/>
            <person name="Colquhoun D.J."/>
            <person name="Olsen A.B."/>
            <person name="Spilsberg B."/>
            <person name="Lagesen K."/>
            <person name="Aakesson C.P."/>
            <person name="Strom S."/>
            <person name="Manji F."/>
            <person name="Birkbeck T.H."/>
            <person name="Nilsen H.K."/>
        </authorList>
    </citation>
    <scope>NUCLEOTIDE SEQUENCE [LARGE SCALE GENOMIC DNA]</scope>
    <source>
        <strain evidence="1 6">VIO11850</strain>
    </source>
</reference>
<dbReference type="STRING" id="97481.SAMN05444853_10283"/>
<dbReference type="InterPro" id="IPR038134">
    <property type="entry name" value="YihD_sf"/>
</dbReference>
<sequence>MKNQLTHRVDEIVELLGEHWRKEPDLSLMDFLTKLAAEVGRPNDLVALTDEVLIYQLKMRGTSSDTVIPGIKKDYEEDFKTALLKARGILKD</sequence>
<keyword evidence="6" id="KW-1185">Reference proteome</keyword>
<proteinExistence type="predicted"/>
<dbReference type="Proteomes" id="UP000198883">
    <property type="component" value="Unassembled WGS sequence"/>
</dbReference>
<organism evidence="4 5">
    <name type="scientific">Phocoenobacter skyensis</name>
    <dbReference type="NCBI Taxonomy" id="97481"/>
    <lineage>
        <taxon>Bacteria</taxon>
        <taxon>Pseudomonadati</taxon>
        <taxon>Pseudomonadota</taxon>
        <taxon>Gammaproteobacteria</taxon>
        <taxon>Pasteurellales</taxon>
        <taxon>Pasteurellaceae</taxon>
        <taxon>Phocoenobacter</taxon>
    </lineage>
</organism>
<dbReference type="EMBL" id="JASAYQ010000007">
    <property type="protein sequence ID" value="MDP8172783.1"/>
    <property type="molecule type" value="Genomic_DNA"/>
</dbReference>
<dbReference type="Proteomes" id="UP001224812">
    <property type="component" value="Unassembled WGS sequence"/>
</dbReference>
<dbReference type="RefSeq" id="WP_090919911.1">
    <property type="nucleotide sequence ID" value="NZ_CP016180.1"/>
</dbReference>
<dbReference type="EMBL" id="FOBN01000002">
    <property type="protein sequence ID" value="SEL96620.1"/>
    <property type="molecule type" value="Genomic_DNA"/>
</dbReference>
<protein>
    <submittedName>
        <fullName evidence="1">YihD family protein</fullName>
    </submittedName>
</protein>
<evidence type="ECO:0000313" key="1">
    <source>
        <dbReference type="EMBL" id="MDP8085301.1"/>
    </source>
</evidence>
<dbReference type="EMBL" id="JASAYT010000002">
    <property type="protein sequence ID" value="MDP8174009.1"/>
    <property type="molecule type" value="Genomic_DNA"/>
</dbReference>
<gene>
    <name evidence="1" type="ORF">QJT92_05105</name>
    <name evidence="2" type="ORF">QJU93_05365</name>
    <name evidence="3" type="ORF">QJU97_00825</name>
    <name evidence="4" type="ORF">SAMN05444853_10283</name>
</gene>
<dbReference type="Proteomes" id="UP001231736">
    <property type="component" value="Unassembled WGS sequence"/>
</dbReference>
<reference evidence="5" key="1">
    <citation type="submission" date="2016-10" db="EMBL/GenBank/DDBJ databases">
        <authorList>
            <person name="Varghese N."/>
            <person name="Submissions S."/>
        </authorList>
    </citation>
    <scope>NUCLEOTIDE SEQUENCE [LARGE SCALE GENOMIC DNA]</scope>
    <source>
        <strain evidence="5">DSM 24204</strain>
    </source>
</reference>
<dbReference type="InterPro" id="IPR009383">
    <property type="entry name" value="DUF1040"/>
</dbReference>
<dbReference type="OrthoDB" id="6197074at2"/>
<dbReference type="EMBL" id="JASAVS010000009">
    <property type="protein sequence ID" value="MDP8085301.1"/>
    <property type="molecule type" value="Genomic_DNA"/>
</dbReference>
<name>A0A1H7UHT3_9PAST</name>
<evidence type="ECO:0000313" key="2">
    <source>
        <dbReference type="EMBL" id="MDP8172783.1"/>
    </source>
</evidence>